<evidence type="ECO:0000313" key="4">
    <source>
        <dbReference type="Proteomes" id="UP000298327"/>
    </source>
</evidence>
<dbReference type="Proteomes" id="UP000298327">
    <property type="component" value="Unassembled WGS sequence"/>
</dbReference>
<feature type="compositionally biased region" description="Low complexity" evidence="1">
    <location>
        <begin position="509"/>
        <end position="528"/>
    </location>
</feature>
<evidence type="ECO:0000313" key="3">
    <source>
        <dbReference type="EMBL" id="TFY59392.1"/>
    </source>
</evidence>
<feature type="compositionally biased region" description="Basic residues" evidence="1">
    <location>
        <begin position="655"/>
        <end position="667"/>
    </location>
</feature>
<evidence type="ECO:0000256" key="1">
    <source>
        <dbReference type="SAM" id="MobiDB-lite"/>
    </source>
</evidence>
<feature type="compositionally biased region" description="Pro residues" evidence="1">
    <location>
        <begin position="529"/>
        <end position="542"/>
    </location>
</feature>
<accession>A0A4Y9YB53</accession>
<dbReference type="AlphaFoldDB" id="A0A4Y9YB53"/>
<dbReference type="STRING" id="205917.A0A4Y9YB53"/>
<dbReference type="InterPro" id="IPR021643">
    <property type="entry name" value="Mediator_Med13_N"/>
</dbReference>
<feature type="region of interest" description="Disordered" evidence="1">
    <location>
        <begin position="492"/>
        <end position="584"/>
    </location>
</feature>
<evidence type="ECO:0000259" key="2">
    <source>
        <dbReference type="Pfam" id="PF11597"/>
    </source>
</evidence>
<name>A0A4Y9YB53_9AGAM</name>
<proteinExistence type="predicted"/>
<feature type="region of interest" description="Disordered" evidence="1">
    <location>
        <begin position="636"/>
        <end position="667"/>
    </location>
</feature>
<feature type="compositionally biased region" description="Basic and acidic residues" evidence="1">
    <location>
        <begin position="492"/>
        <end position="503"/>
    </location>
</feature>
<gene>
    <name evidence="3" type="ORF">EVG20_g7811</name>
</gene>
<feature type="compositionally biased region" description="Basic and acidic residues" evidence="1">
    <location>
        <begin position="645"/>
        <end position="654"/>
    </location>
</feature>
<comment type="caution">
    <text evidence="3">The sequence shown here is derived from an EMBL/GenBank/DDBJ whole genome shotgun (WGS) entry which is preliminary data.</text>
</comment>
<protein>
    <recommendedName>
        <fullName evidence="2">Mediator complex subunit Med13 N-terminal domain-containing protein</fullName>
    </recommendedName>
</protein>
<reference evidence="3 4" key="1">
    <citation type="submission" date="2019-02" db="EMBL/GenBank/DDBJ databases">
        <title>Genome sequencing of the rare red list fungi Dentipellis fragilis.</title>
        <authorList>
            <person name="Buettner E."/>
            <person name="Kellner H."/>
        </authorList>
    </citation>
    <scope>NUCLEOTIDE SEQUENCE [LARGE SCALE GENOMIC DNA]</scope>
    <source>
        <strain evidence="3 4">DSM 105465</strain>
    </source>
</reference>
<keyword evidence="4" id="KW-1185">Reference proteome</keyword>
<dbReference type="OrthoDB" id="103819at2759"/>
<dbReference type="Pfam" id="PF11597">
    <property type="entry name" value="Med13_N"/>
    <property type="match status" value="1"/>
</dbReference>
<sequence length="680" mass="71888">PPISLSSSILASALALPPKPLVSYAVFAPAAAAASDPLDTLELARRAVLKRAQPTLVASLLPTVLVDKDTLRLYVFAVDSLSEPDSTGSRTALSALCLDGLSLVETATFVPGDIYPCSPACAAQRKPCSACRLPDSHPPPSTPSTSSNLNTSPSCRYLPRIPLRPVLAQFLRAVRERVIDDLCTHEGDTGKGKERHRRMCRLKDGFVLFPPSAGARISDAVDWGMGWEHNASNRPLVHCTLHLYLTPTRILLHPLLRATHFLPLCPSPNLSQVSCRACPLEACTPITLLPYGTPAYYLTAYTGPTAALTHLFRASLTGLGCAALLPPSVSSQHTSSSSTDDPTLTSGGAYMLAWVPVQNRQGEQKGLIVIWPTGLALRFVPSAPVPHARTRLASLPVLPVQLMPSPPMPSANASVAASVAGTPAPEVLRPPPLLPALTRRPCLSPTSAARRVLRTLTMGGVGGIDAPCAPDVSVVAKEAEAYVDAVAKEREKERERLRREREAASGAGPSQTETPPAQTPSQSQSQQVPPAPEPEPFYPSPSPSAGSMPPATAISIAPPPAPPPMLSTGSVTPAPTSMEAPSTADATPALDAFITAPLPQGTPLAGPDAFGDFDAWAQDPNGWLSNSGSFMNMPGGGPDVGMDIGHGHGDGRYHEQRRRRRRVGRWGRRREDGITVCTYS</sequence>
<feature type="non-terminal residue" evidence="3">
    <location>
        <position position="1"/>
    </location>
</feature>
<dbReference type="EMBL" id="SEOQ01000622">
    <property type="protein sequence ID" value="TFY59392.1"/>
    <property type="molecule type" value="Genomic_DNA"/>
</dbReference>
<feature type="compositionally biased region" description="Low complexity" evidence="1">
    <location>
        <begin position="543"/>
        <end position="556"/>
    </location>
</feature>
<organism evidence="3 4">
    <name type="scientific">Dentipellis fragilis</name>
    <dbReference type="NCBI Taxonomy" id="205917"/>
    <lineage>
        <taxon>Eukaryota</taxon>
        <taxon>Fungi</taxon>
        <taxon>Dikarya</taxon>
        <taxon>Basidiomycota</taxon>
        <taxon>Agaricomycotina</taxon>
        <taxon>Agaricomycetes</taxon>
        <taxon>Russulales</taxon>
        <taxon>Hericiaceae</taxon>
        <taxon>Dentipellis</taxon>
    </lineage>
</organism>
<feature type="domain" description="Mediator complex subunit Med13 N-terminal" evidence="2">
    <location>
        <begin position="4"/>
        <end position="378"/>
    </location>
</feature>